<dbReference type="RefSeq" id="WP_128501168.1">
    <property type="nucleotide sequence ID" value="NZ_CP035107.1"/>
</dbReference>
<keyword evidence="8" id="KW-0414">Isoprene biosynthesis</keyword>
<dbReference type="HAMAP" id="MF_00202">
    <property type="entry name" value="Idi"/>
    <property type="match status" value="1"/>
</dbReference>
<comment type="similarity">
    <text evidence="2">Belongs to the IPP isomerase type 1 family.</text>
</comment>
<dbReference type="InterPro" id="IPR015797">
    <property type="entry name" value="NUDIX_hydrolase-like_dom_sf"/>
</dbReference>
<keyword evidence="5" id="KW-0479">Metal-binding</keyword>
<dbReference type="SUPFAM" id="SSF55811">
    <property type="entry name" value="Nudix"/>
    <property type="match status" value="1"/>
</dbReference>
<keyword evidence="7" id="KW-0464">Manganese</keyword>
<dbReference type="GO" id="GO:0004452">
    <property type="term" value="F:isopentenyl-diphosphate delta-isomerase activity"/>
    <property type="evidence" value="ECO:0007669"/>
    <property type="project" value="UniProtKB-UniRule"/>
</dbReference>
<dbReference type="NCBIfam" id="TIGR02150">
    <property type="entry name" value="IPP_isom_1"/>
    <property type="match status" value="1"/>
</dbReference>
<feature type="active site" evidence="11">
    <location>
        <position position="116"/>
    </location>
</feature>
<organism evidence="13 14">
    <name type="scientific">Ornithobacterium rhinotracheale</name>
    <dbReference type="NCBI Taxonomy" id="28251"/>
    <lineage>
        <taxon>Bacteria</taxon>
        <taxon>Pseudomonadati</taxon>
        <taxon>Bacteroidota</taxon>
        <taxon>Flavobacteriia</taxon>
        <taxon>Flavobacteriales</taxon>
        <taxon>Weeksellaceae</taxon>
        <taxon>Ornithobacterium</taxon>
    </lineage>
</organism>
<dbReference type="EC" id="5.3.3.2" evidence="3 10"/>
<evidence type="ECO:0000256" key="2">
    <source>
        <dbReference type="ARBA" id="ARBA00007579"/>
    </source>
</evidence>
<name>A0A410JRA8_ORNRH</name>
<dbReference type="InterPro" id="IPR000086">
    <property type="entry name" value="NUDIX_hydrolase_dom"/>
</dbReference>
<evidence type="ECO:0000256" key="11">
    <source>
        <dbReference type="PIRSR" id="PIRSR018427-1"/>
    </source>
</evidence>
<dbReference type="GO" id="GO:0005737">
    <property type="term" value="C:cytoplasm"/>
    <property type="evidence" value="ECO:0007669"/>
    <property type="project" value="TreeGrafter"/>
</dbReference>
<dbReference type="PROSITE" id="PS51462">
    <property type="entry name" value="NUDIX"/>
    <property type="match status" value="1"/>
</dbReference>
<accession>A0A410JRA8</accession>
<dbReference type="UniPathway" id="UPA00059">
    <property type="reaction ID" value="UER00104"/>
</dbReference>
<keyword evidence="6" id="KW-0460">Magnesium</keyword>
<reference evidence="13 14" key="1">
    <citation type="submission" date="2019-01" db="EMBL/GenBank/DDBJ databases">
        <title>Whole Genome of Ornithobacterium rhinotracheale FARPER-174b.</title>
        <authorList>
            <person name="Tataje-Lavanda L.A."/>
            <person name="Montalvan A."/>
            <person name="Montesinos R."/>
            <person name="Zimic M."/>
            <person name="Fernandez-Sanchez M."/>
            <person name="Fernandez-Diaz M."/>
        </authorList>
    </citation>
    <scope>NUCLEOTIDE SEQUENCE [LARGE SCALE GENOMIC DNA]</scope>
    <source>
        <strain evidence="13 14">FARPER-174b</strain>
    </source>
</reference>
<evidence type="ECO:0000256" key="4">
    <source>
        <dbReference type="ARBA" id="ARBA00022490"/>
    </source>
</evidence>
<dbReference type="EMBL" id="CP035107">
    <property type="protein sequence ID" value="QAR30690.1"/>
    <property type="molecule type" value="Genomic_DNA"/>
</dbReference>
<dbReference type="GO" id="GO:0046872">
    <property type="term" value="F:metal ion binding"/>
    <property type="evidence" value="ECO:0007669"/>
    <property type="project" value="UniProtKB-KW"/>
</dbReference>
<dbReference type="InterPro" id="IPR056375">
    <property type="entry name" value="Idi_bact"/>
</dbReference>
<evidence type="ECO:0000256" key="10">
    <source>
        <dbReference type="NCBIfam" id="TIGR02150"/>
    </source>
</evidence>
<evidence type="ECO:0000259" key="12">
    <source>
        <dbReference type="PROSITE" id="PS51462"/>
    </source>
</evidence>
<evidence type="ECO:0000313" key="14">
    <source>
        <dbReference type="Proteomes" id="UP000287701"/>
    </source>
</evidence>
<evidence type="ECO:0000256" key="8">
    <source>
        <dbReference type="ARBA" id="ARBA00023229"/>
    </source>
</evidence>
<dbReference type="OrthoDB" id="9809458at2"/>
<dbReference type="PANTHER" id="PTHR10885:SF0">
    <property type="entry name" value="ISOPENTENYL-DIPHOSPHATE DELTA-ISOMERASE"/>
    <property type="match status" value="1"/>
</dbReference>
<comment type="pathway">
    <text evidence="1">Isoprenoid biosynthesis; dimethylallyl diphosphate biosynthesis; dimethylallyl diphosphate from isopentenyl diphosphate: step 1/1.</text>
</comment>
<evidence type="ECO:0000256" key="5">
    <source>
        <dbReference type="ARBA" id="ARBA00022723"/>
    </source>
</evidence>
<dbReference type="PIRSF" id="PIRSF018427">
    <property type="entry name" value="Isopntndiph_ism"/>
    <property type="match status" value="1"/>
</dbReference>
<dbReference type="Proteomes" id="UP000287701">
    <property type="component" value="Chromosome"/>
</dbReference>
<proteinExistence type="inferred from homology"/>
<dbReference type="CDD" id="cd02885">
    <property type="entry name" value="NUDIX_IPP_Isomerase"/>
    <property type="match status" value="1"/>
</dbReference>
<evidence type="ECO:0000256" key="9">
    <source>
        <dbReference type="ARBA" id="ARBA00023235"/>
    </source>
</evidence>
<protein>
    <recommendedName>
        <fullName evidence="3 10">Isopentenyl-diphosphate delta-isomerase</fullName>
        <ecNumber evidence="3 10">5.3.3.2</ecNumber>
    </recommendedName>
</protein>
<dbReference type="PANTHER" id="PTHR10885">
    <property type="entry name" value="ISOPENTENYL-DIPHOSPHATE DELTA-ISOMERASE"/>
    <property type="match status" value="1"/>
</dbReference>
<dbReference type="Pfam" id="PF00293">
    <property type="entry name" value="NUDIX"/>
    <property type="match status" value="1"/>
</dbReference>
<keyword evidence="4" id="KW-0963">Cytoplasm</keyword>
<gene>
    <name evidence="13" type="ORF">EQP59_04710</name>
</gene>
<dbReference type="GO" id="GO:0009240">
    <property type="term" value="P:isopentenyl diphosphate biosynthetic process"/>
    <property type="evidence" value="ECO:0007669"/>
    <property type="project" value="TreeGrafter"/>
</dbReference>
<evidence type="ECO:0000256" key="6">
    <source>
        <dbReference type="ARBA" id="ARBA00022842"/>
    </source>
</evidence>
<dbReference type="InterPro" id="IPR011876">
    <property type="entry name" value="IsopentenylPP_isomerase_typ1"/>
</dbReference>
<dbReference type="GO" id="GO:0050992">
    <property type="term" value="P:dimethylallyl diphosphate biosynthetic process"/>
    <property type="evidence" value="ECO:0007669"/>
    <property type="project" value="UniProtKB-UniPathway"/>
</dbReference>
<dbReference type="NCBIfam" id="NF002995">
    <property type="entry name" value="PRK03759.1"/>
    <property type="match status" value="1"/>
</dbReference>
<feature type="domain" description="Nudix hydrolase" evidence="12">
    <location>
        <begin position="32"/>
        <end position="164"/>
    </location>
</feature>
<feature type="active site" evidence="11">
    <location>
        <position position="69"/>
    </location>
</feature>
<keyword evidence="9 13" id="KW-0413">Isomerase</keyword>
<dbReference type="Gene3D" id="3.90.79.10">
    <property type="entry name" value="Nucleoside Triphosphate Pyrophosphohydrolase"/>
    <property type="match status" value="1"/>
</dbReference>
<evidence type="ECO:0000256" key="7">
    <source>
        <dbReference type="ARBA" id="ARBA00023211"/>
    </source>
</evidence>
<sequence>MNTPVEEQVVLINEQDQVQGLMGKMQAHQEGVLHRAFSVFVFNDKNETLLQQRAHGKYHSPGLWTNTCCSHPRENETYIDAAHRRIQEEMGFDCDLKPAFHFIYRADVGQGLIEHELDYVFVGNFDGTPIPNPEEVADFKWISMDDLVKDVAQNPQNYTEWFKIILNQYLKHLNNQ</sequence>
<evidence type="ECO:0000256" key="3">
    <source>
        <dbReference type="ARBA" id="ARBA00012057"/>
    </source>
</evidence>
<evidence type="ECO:0000256" key="1">
    <source>
        <dbReference type="ARBA" id="ARBA00004826"/>
    </source>
</evidence>
<evidence type="ECO:0000313" key="13">
    <source>
        <dbReference type="EMBL" id="QAR30690.1"/>
    </source>
</evidence>
<dbReference type="AlphaFoldDB" id="A0A410JRA8"/>